<proteinExistence type="inferred from homology"/>
<comment type="caution">
    <text evidence="4">The sequence shown here is derived from an EMBL/GenBank/DDBJ whole genome shotgun (WGS) entry which is preliminary data.</text>
</comment>
<evidence type="ECO:0000313" key="4">
    <source>
        <dbReference type="EMBL" id="PYE45549.1"/>
    </source>
</evidence>
<dbReference type="Gene3D" id="1.20.120.450">
    <property type="entry name" value="dinb family like domain"/>
    <property type="match status" value="1"/>
</dbReference>
<dbReference type="InterPro" id="IPR007837">
    <property type="entry name" value="DinB"/>
</dbReference>
<sequence length="154" mass="17873">MTLIQSAFKHIDTAVTSLMDICDQLGEEDLNVSPIEGKRTIGELLSHLALVCRADLYISEGASEEEMAHFYNDNRVCSLQQIRHALIENRNCLYQRYMQFTTEELLQVTTSYWGASYTRLEWLLEMMGHMYHHRGQLYTMLTLTGREPKTAMFV</sequence>
<accession>A0A2V4V1J3</accession>
<evidence type="ECO:0000256" key="3">
    <source>
        <dbReference type="PIRSR" id="PIRSR607837-1"/>
    </source>
</evidence>
<dbReference type="EMBL" id="QJSW01000019">
    <property type="protein sequence ID" value="PYE45549.1"/>
    <property type="molecule type" value="Genomic_DNA"/>
</dbReference>
<dbReference type="GO" id="GO:0046872">
    <property type="term" value="F:metal ion binding"/>
    <property type="evidence" value="ECO:0007669"/>
    <property type="project" value="UniProtKB-KW"/>
</dbReference>
<evidence type="ECO:0000313" key="5">
    <source>
        <dbReference type="Proteomes" id="UP000247790"/>
    </source>
</evidence>
<dbReference type="RefSeq" id="WP_244964953.1">
    <property type="nucleotide sequence ID" value="NZ_CP054614.1"/>
</dbReference>
<dbReference type="Proteomes" id="UP000247790">
    <property type="component" value="Unassembled WGS sequence"/>
</dbReference>
<comment type="similarity">
    <text evidence="1">Belongs to the DinB family.</text>
</comment>
<feature type="binding site" evidence="3">
    <location>
        <position position="129"/>
    </location>
    <ligand>
        <name>a divalent metal cation</name>
        <dbReference type="ChEBI" id="CHEBI:60240"/>
    </ligand>
</feature>
<dbReference type="SUPFAM" id="SSF109854">
    <property type="entry name" value="DinB/YfiT-like putative metalloenzymes"/>
    <property type="match status" value="1"/>
</dbReference>
<evidence type="ECO:0000256" key="2">
    <source>
        <dbReference type="ARBA" id="ARBA00022723"/>
    </source>
</evidence>
<organism evidence="4 5">
    <name type="scientific">Paenibacillus barcinonensis</name>
    <dbReference type="NCBI Taxonomy" id="198119"/>
    <lineage>
        <taxon>Bacteria</taxon>
        <taxon>Bacillati</taxon>
        <taxon>Bacillota</taxon>
        <taxon>Bacilli</taxon>
        <taxon>Bacillales</taxon>
        <taxon>Paenibacillaceae</taxon>
        <taxon>Paenibacillus</taxon>
    </lineage>
</organism>
<keyword evidence="2 3" id="KW-0479">Metal-binding</keyword>
<reference evidence="4 5" key="1">
    <citation type="submission" date="2018-06" db="EMBL/GenBank/DDBJ databases">
        <title>Genomic Encyclopedia of Type Strains, Phase III (KMG-III): the genomes of soil and plant-associated and newly described type strains.</title>
        <authorList>
            <person name="Whitman W."/>
        </authorList>
    </citation>
    <scope>NUCLEOTIDE SEQUENCE [LARGE SCALE GENOMIC DNA]</scope>
    <source>
        <strain evidence="4 5">CECT 7022</strain>
    </source>
</reference>
<dbReference type="InterPro" id="IPR034660">
    <property type="entry name" value="DinB/YfiT-like"/>
</dbReference>
<protein>
    <submittedName>
        <fullName evidence="4">Putative damage-inducible protein DinB</fullName>
    </submittedName>
</protein>
<name>A0A2V4V1J3_PAEBA</name>
<gene>
    <name evidence="4" type="ORF">DFQ00_11997</name>
</gene>
<dbReference type="AlphaFoldDB" id="A0A2V4V1J3"/>
<feature type="binding site" evidence="3">
    <location>
        <position position="133"/>
    </location>
    <ligand>
        <name>a divalent metal cation</name>
        <dbReference type="ChEBI" id="CHEBI:60240"/>
    </ligand>
</feature>
<evidence type="ECO:0000256" key="1">
    <source>
        <dbReference type="ARBA" id="ARBA00008635"/>
    </source>
</evidence>
<dbReference type="Pfam" id="PF05163">
    <property type="entry name" value="DinB"/>
    <property type="match status" value="1"/>
</dbReference>
<feature type="binding site" evidence="3">
    <location>
        <position position="47"/>
    </location>
    <ligand>
        <name>a divalent metal cation</name>
        <dbReference type="ChEBI" id="CHEBI:60240"/>
    </ligand>
</feature>